<dbReference type="EMBL" id="JBHMBW010000009">
    <property type="protein sequence ID" value="MFB9623620.1"/>
    <property type="molecule type" value="Genomic_DNA"/>
</dbReference>
<feature type="transmembrane region" description="Helical" evidence="1">
    <location>
        <begin position="252"/>
        <end position="269"/>
    </location>
</feature>
<keyword evidence="1" id="KW-0472">Membrane</keyword>
<keyword evidence="1" id="KW-1133">Transmembrane helix</keyword>
<keyword evidence="3" id="KW-1185">Reference proteome</keyword>
<feature type="transmembrane region" description="Helical" evidence="1">
    <location>
        <begin position="114"/>
        <end position="132"/>
    </location>
</feature>
<organism evidence="2 3">
    <name type="scientific">Nonomuraea helvata</name>
    <dbReference type="NCBI Taxonomy" id="37484"/>
    <lineage>
        <taxon>Bacteria</taxon>
        <taxon>Bacillati</taxon>
        <taxon>Actinomycetota</taxon>
        <taxon>Actinomycetes</taxon>
        <taxon>Streptosporangiales</taxon>
        <taxon>Streptosporangiaceae</taxon>
        <taxon>Nonomuraea</taxon>
    </lineage>
</organism>
<name>A0ABV5RW00_9ACTN</name>
<evidence type="ECO:0000256" key="1">
    <source>
        <dbReference type="SAM" id="Phobius"/>
    </source>
</evidence>
<dbReference type="Proteomes" id="UP001589532">
    <property type="component" value="Unassembled WGS sequence"/>
</dbReference>
<sequence length="271" mass="28990">MNIDLRGRITRWRQAAADRRAANAAASAAANLGRPHPFPGRWVSAISLIGGPVLIMTGTLLRSPFHFFVPHQLVAHAGHPALITAAYTCFAAGFVMLWPAVMTLAQRIAATSPLWGLWGGCLVIVGLFTRTFQFGTDHLAFHLTDSLGLRTMLDGIDDYYVAWGDTRWHPFKAMSGPAFFGWVVLAVGAYRSGVLGPVRSVALGLMSALALGTLKGTQPQSFIAVGGLCVALIPLGISLLRSGPPPTRRAMVWVVVLAVVHIVMTVYGPRG</sequence>
<feature type="transmembrane region" description="Helical" evidence="1">
    <location>
        <begin position="81"/>
        <end position="102"/>
    </location>
</feature>
<reference evidence="2 3" key="1">
    <citation type="submission" date="2024-09" db="EMBL/GenBank/DDBJ databases">
        <authorList>
            <person name="Sun Q."/>
            <person name="Mori K."/>
        </authorList>
    </citation>
    <scope>NUCLEOTIDE SEQUENCE [LARGE SCALE GENOMIC DNA]</scope>
    <source>
        <strain evidence="2 3">JCM 3143</strain>
    </source>
</reference>
<feature type="transmembrane region" description="Helical" evidence="1">
    <location>
        <begin position="220"/>
        <end position="240"/>
    </location>
</feature>
<feature type="transmembrane region" description="Helical" evidence="1">
    <location>
        <begin position="42"/>
        <end position="61"/>
    </location>
</feature>
<feature type="transmembrane region" description="Helical" evidence="1">
    <location>
        <begin position="173"/>
        <end position="190"/>
    </location>
</feature>
<evidence type="ECO:0000313" key="3">
    <source>
        <dbReference type="Proteomes" id="UP001589532"/>
    </source>
</evidence>
<accession>A0ABV5RW00</accession>
<protein>
    <submittedName>
        <fullName evidence="2">Uncharacterized protein</fullName>
    </submittedName>
</protein>
<comment type="caution">
    <text evidence="2">The sequence shown here is derived from an EMBL/GenBank/DDBJ whole genome shotgun (WGS) entry which is preliminary data.</text>
</comment>
<evidence type="ECO:0000313" key="2">
    <source>
        <dbReference type="EMBL" id="MFB9623620.1"/>
    </source>
</evidence>
<dbReference type="RefSeq" id="WP_345002972.1">
    <property type="nucleotide sequence ID" value="NZ_BAAAXV010000012.1"/>
</dbReference>
<proteinExistence type="predicted"/>
<gene>
    <name evidence="2" type="ORF">ACFFSA_11075</name>
</gene>
<keyword evidence="1" id="KW-0812">Transmembrane</keyword>